<dbReference type="Proteomes" id="UP000013065">
    <property type="component" value="Unassembled WGS sequence"/>
</dbReference>
<evidence type="ECO:0000313" key="1">
    <source>
        <dbReference type="EMBL" id="ENU44926.1"/>
    </source>
</evidence>
<reference evidence="1 2" key="2">
    <citation type="journal article" date="2015" name="Int. J. Syst. Evol. Microbiol.">
        <title>Acinetobacter seifertii sp. nov., a member of the Acinetobacter calcoaceticus-Acinetobacter baumannii complex isolated from human clinical specimens.</title>
        <authorList>
            <person name="Nemec A."/>
            <person name="Krizova L."/>
            <person name="Maixnerova M."/>
            <person name="Sedo O."/>
            <person name="Brisse S."/>
            <person name="Higgins P.G."/>
        </authorList>
    </citation>
    <scope>NUCLEOTIDE SEQUENCE [LARGE SCALE GENOMIC DNA]</scope>
    <source>
        <strain evidence="1 2">NIPH 973</strain>
    </source>
</reference>
<organism evidence="1 2">
    <name type="scientific">Acinetobacter seifertii</name>
    <dbReference type="NCBI Taxonomy" id="1530123"/>
    <lineage>
        <taxon>Bacteria</taxon>
        <taxon>Pseudomonadati</taxon>
        <taxon>Pseudomonadota</taxon>
        <taxon>Gammaproteobacteria</taxon>
        <taxon>Moraxellales</taxon>
        <taxon>Moraxellaceae</taxon>
        <taxon>Acinetobacter</taxon>
        <taxon>Acinetobacter calcoaceticus/baumannii complex</taxon>
    </lineage>
</organism>
<gene>
    <name evidence="1" type="ORF">F985_00122</name>
</gene>
<dbReference type="AlphaFoldDB" id="N8R1T2"/>
<protein>
    <submittedName>
        <fullName evidence="1">Uncharacterized protein</fullName>
    </submittedName>
</protein>
<dbReference type="EMBL" id="APOO01000002">
    <property type="protein sequence ID" value="ENU44926.1"/>
    <property type="molecule type" value="Genomic_DNA"/>
</dbReference>
<evidence type="ECO:0000313" key="2">
    <source>
        <dbReference type="Proteomes" id="UP000013065"/>
    </source>
</evidence>
<dbReference type="HOGENOM" id="CLU_3387629_0_0_6"/>
<comment type="caution">
    <text evidence="1">The sequence shown here is derived from an EMBL/GenBank/DDBJ whole genome shotgun (WGS) entry which is preliminary data.</text>
</comment>
<proteinExistence type="predicted"/>
<reference evidence="2" key="1">
    <citation type="submission" date="2013-02" db="EMBL/GenBank/DDBJ databases">
        <title>The Genome Sequence of Acinetobacter sp. NIPH 973.</title>
        <authorList>
            <consortium name="The Broad Institute Genome Sequencing Platform"/>
            <consortium name="The Broad Institute Genome Sequencing Center for Infectious Disease"/>
            <person name="Cerqueira G."/>
            <person name="Feldgarden M."/>
            <person name="Courvalin P."/>
            <person name="Perichon B."/>
            <person name="Grillot-Courvalin C."/>
            <person name="Clermont D."/>
            <person name="Rocha E."/>
            <person name="Yoon E.-J."/>
            <person name="Nemec A."/>
            <person name="Walker B."/>
            <person name="Young S.K."/>
            <person name="Zeng Q."/>
            <person name="Gargeya S."/>
            <person name="Fitzgerald M."/>
            <person name="Haas B."/>
            <person name="Abouelleil A."/>
            <person name="Alvarado L."/>
            <person name="Arachchi H.M."/>
            <person name="Berlin A.M."/>
            <person name="Chapman S.B."/>
            <person name="Dewar J."/>
            <person name="Goldberg J."/>
            <person name="Griggs A."/>
            <person name="Gujja S."/>
            <person name="Hansen M."/>
            <person name="Howarth C."/>
            <person name="Imamovic A."/>
            <person name="Larimer J."/>
            <person name="McCowan C."/>
            <person name="Murphy C."/>
            <person name="Neiman D."/>
            <person name="Pearson M."/>
            <person name="Priest M."/>
            <person name="Roberts A."/>
            <person name="Saif S."/>
            <person name="Shea T."/>
            <person name="Sisk P."/>
            <person name="Sykes S."/>
            <person name="Wortman J."/>
            <person name="Nusbaum C."/>
            <person name="Birren B."/>
        </authorList>
    </citation>
    <scope>NUCLEOTIDE SEQUENCE [LARGE SCALE GENOMIC DNA]</scope>
    <source>
        <strain evidence="2">NIPH 973</strain>
    </source>
</reference>
<sequence length="32" mass="3798">MKYSILFLILLFANHTFVNTDIWSDTYHYSGS</sequence>
<name>N8R1T2_9GAMM</name>
<accession>N8R1T2</accession>